<name>A0AAD6R0W9_9ROSI</name>
<sequence length="34" mass="4045">MLFIYNPERCLLYRKNTAFHHKRSGFRLGTLSSS</sequence>
<dbReference type="EMBL" id="JAQIZT010000004">
    <property type="protein sequence ID" value="KAJ7000242.1"/>
    <property type="molecule type" value="Genomic_DNA"/>
</dbReference>
<evidence type="ECO:0000313" key="2">
    <source>
        <dbReference type="Proteomes" id="UP001164929"/>
    </source>
</evidence>
<keyword evidence="2" id="KW-1185">Reference proteome</keyword>
<comment type="caution">
    <text evidence="1">The sequence shown here is derived from an EMBL/GenBank/DDBJ whole genome shotgun (WGS) entry which is preliminary data.</text>
</comment>
<proteinExistence type="predicted"/>
<accession>A0AAD6R0W9</accession>
<protein>
    <submittedName>
        <fullName evidence="1">Uncharacterized protein</fullName>
    </submittedName>
</protein>
<dbReference type="AlphaFoldDB" id="A0AAD6R0W9"/>
<gene>
    <name evidence="1" type="ORF">NC653_010887</name>
</gene>
<reference evidence="1 2" key="1">
    <citation type="journal article" date="2023" name="Mol. Ecol. Resour.">
        <title>Chromosome-level genome assembly of a triploid poplar Populus alba 'Berolinensis'.</title>
        <authorList>
            <person name="Chen S."/>
            <person name="Yu Y."/>
            <person name="Wang X."/>
            <person name="Wang S."/>
            <person name="Zhang T."/>
            <person name="Zhou Y."/>
            <person name="He R."/>
            <person name="Meng N."/>
            <person name="Wang Y."/>
            <person name="Liu W."/>
            <person name="Liu Z."/>
            <person name="Liu J."/>
            <person name="Guo Q."/>
            <person name="Huang H."/>
            <person name="Sederoff R.R."/>
            <person name="Wang G."/>
            <person name="Qu G."/>
            <person name="Chen S."/>
        </authorList>
    </citation>
    <scope>NUCLEOTIDE SEQUENCE [LARGE SCALE GENOMIC DNA]</scope>
    <source>
        <strain evidence="1">SC-2020</strain>
    </source>
</reference>
<dbReference type="Proteomes" id="UP001164929">
    <property type="component" value="Chromosome 4"/>
</dbReference>
<organism evidence="1 2">
    <name type="scientific">Populus alba x Populus x berolinensis</name>
    <dbReference type="NCBI Taxonomy" id="444605"/>
    <lineage>
        <taxon>Eukaryota</taxon>
        <taxon>Viridiplantae</taxon>
        <taxon>Streptophyta</taxon>
        <taxon>Embryophyta</taxon>
        <taxon>Tracheophyta</taxon>
        <taxon>Spermatophyta</taxon>
        <taxon>Magnoliopsida</taxon>
        <taxon>eudicotyledons</taxon>
        <taxon>Gunneridae</taxon>
        <taxon>Pentapetalae</taxon>
        <taxon>rosids</taxon>
        <taxon>fabids</taxon>
        <taxon>Malpighiales</taxon>
        <taxon>Salicaceae</taxon>
        <taxon>Saliceae</taxon>
        <taxon>Populus</taxon>
    </lineage>
</organism>
<evidence type="ECO:0000313" key="1">
    <source>
        <dbReference type="EMBL" id="KAJ7000242.1"/>
    </source>
</evidence>